<evidence type="ECO:0000256" key="1">
    <source>
        <dbReference type="SAM" id="Phobius"/>
    </source>
</evidence>
<feature type="chain" id="PRO_5004841234" evidence="2">
    <location>
        <begin position="20"/>
        <end position="560"/>
    </location>
</feature>
<organism evidence="3">
    <name type="scientific">Aphanomyces astaci</name>
    <name type="common">Crayfish plague agent</name>
    <dbReference type="NCBI Taxonomy" id="112090"/>
    <lineage>
        <taxon>Eukaryota</taxon>
        <taxon>Sar</taxon>
        <taxon>Stramenopiles</taxon>
        <taxon>Oomycota</taxon>
        <taxon>Saprolegniomycetes</taxon>
        <taxon>Saprolegniales</taxon>
        <taxon>Verrucalvaceae</taxon>
        <taxon>Aphanomyces</taxon>
    </lineage>
</organism>
<feature type="transmembrane region" description="Helical" evidence="1">
    <location>
        <begin position="514"/>
        <end position="533"/>
    </location>
</feature>
<keyword evidence="1" id="KW-1133">Transmembrane helix</keyword>
<name>W4GK28_APHAT</name>
<reference evidence="3" key="1">
    <citation type="submission" date="2013-12" db="EMBL/GenBank/DDBJ databases">
        <title>The Genome Sequence of Aphanomyces astaci APO3.</title>
        <authorList>
            <consortium name="The Broad Institute Genomics Platform"/>
            <person name="Russ C."/>
            <person name="Tyler B."/>
            <person name="van West P."/>
            <person name="Dieguez-Uribeondo J."/>
            <person name="Young S.K."/>
            <person name="Zeng Q."/>
            <person name="Gargeya S."/>
            <person name="Fitzgerald M."/>
            <person name="Abouelleil A."/>
            <person name="Alvarado L."/>
            <person name="Chapman S.B."/>
            <person name="Gainer-Dewar J."/>
            <person name="Goldberg J."/>
            <person name="Griggs A."/>
            <person name="Gujja S."/>
            <person name="Hansen M."/>
            <person name="Howarth C."/>
            <person name="Imamovic A."/>
            <person name="Ireland A."/>
            <person name="Larimer J."/>
            <person name="McCowan C."/>
            <person name="Murphy C."/>
            <person name="Pearson M."/>
            <person name="Poon T.W."/>
            <person name="Priest M."/>
            <person name="Roberts A."/>
            <person name="Saif S."/>
            <person name="Shea T."/>
            <person name="Sykes S."/>
            <person name="Wortman J."/>
            <person name="Nusbaum C."/>
            <person name="Birren B."/>
        </authorList>
    </citation>
    <scope>NUCLEOTIDE SEQUENCE [LARGE SCALE GENOMIC DNA]</scope>
    <source>
        <strain evidence="3">APO3</strain>
    </source>
</reference>
<accession>W4GK28</accession>
<keyword evidence="2" id="KW-0732">Signal</keyword>
<dbReference type="RefSeq" id="XP_009830627.1">
    <property type="nucleotide sequence ID" value="XM_009832325.1"/>
</dbReference>
<evidence type="ECO:0000256" key="2">
    <source>
        <dbReference type="SAM" id="SignalP"/>
    </source>
</evidence>
<dbReference type="EMBL" id="KI913127">
    <property type="protein sequence ID" value="ETV79691.1"/>
    <property type="molecule type" value="Genomic_DNA"/>
</dbReference>
<feature type="signal peptide" evidence="2">
    <location>
        <begin position="1"/>
        <end position="19"/>
    </location>
</feature>
<proteinExistence type="predicted"/>
<keyword evidence="1" id="KW-0812">Transmembrane</keyword>
<gene>
    <name evidence="3" type="ORF">H257_06940</name>
</gene>
<protein>
    <submittedName>
        <fullName evidence="3">Uncharacterized protein</fullName>
    </submittedName>
</protein>
<dbReference type="GeneID" id="20808936"/>
<evidence type="ECO:0000313" key="3">
    <source>
        <dbReference type="EMBL" id="ETV79691.1"/>
    </source>
</evidence>
<dbReference type="OrthoDB" id="65660at2759"/>
<dbReference type="VEuPathDB" id="FungiDB:H257_06940"/>
<keyword evidence="1" id="KW-0472">Membrane</keyword>
<sequence length="560" mass="60481">MKGLKGLLIGLSAAPAFLAVEGGPAGAGGEIITQPSCFRLKNCTFGPKSIVYVPSYPLYATPQQCAPPAPVSTTATSVLNRGEFTLSTSSKVPLLFASIPYAESASMKQGTTTQWNLQATLDQYTANHAVAPGLLNVDAAYYACEDPHQVHSPAPLQCTLKSCVAFPDTWPPKSLAVCPSYLSANTVTYGDMTFYTHLKDPFKEQDMWGKVLDEFVQWSDHVSNFPCVVSDVAQSRCDSFTVLSKSLGRRTALDLVGGSDSNKLTVLRHLGTPTESELVELKAIAQKMDLTLDAPIPDAAAVCTKCVHTERVLKEWVHPATCATPELTAPKCQGTETCNLNHCVSFVPKDLFSATLAVSPRALELTTQAKSRPMASQFKDEVVYDSASDTIRLVYITKVGKEELAVDGLVDVTSDSRGAFVKSQVTWVVQPPYEPAVRQPWIALNGSRVLLRAFQGQNKPTTVAITVRAWTPCGKIASKNYLLRVYQEGSPKLRVFSRVRKYIESLMVQENGSVSFLVLIGAVVVGAVGAVMWTTTVRRPRGGNDDGSAAYVLVGDSTML</sequence>
<dbReference type="AlphaFoldDB" id="W4GK28"/>